<dbReference type="InterPro" id="IPR044668">
    <property type="entry name" value="PuuD-like"/>
</dbReference>
<dbReference type="EC" id="2.4.2.-" evidence="1"/>
<name>A0ABP2ARV0_SARVE</name>
<comment type="caution">
    <text evidence="1">The sequence shown here is derived from an EMBL/GenBank/DDBJ whole genome shotgun (WGS) entry which is preliminary data.</text>
</comment>
<protein>
    <submittedName>
        <fullName evidence="1">Glutamine amidotransferase Rv2859c</fullName>
        <ecNumber evidence="1">2.4.2.-</ecNumber>
    </submittedName>
</protein>
<keyword evidence="1" id="KW-0328">Glycosyltransferase</keyword>
<keyword evidence="2" id="KW-1185">Reference proteome</keyword>
<dbReference type="InterPro" id="IPR011697">
    <property type="entry name" value="Peptidase_C26"/>
</dbReference>
<dbReference type="RefSeq" id="WP_055260025.1">
    <property type="nucleotide sequence ID" value="NZ_CABIXL010000007.1"/>
</dbReference>
<dbReference type="Pfam" id="PF07722">
    <property type="entry name" value="Peptidase_C26"/>
    <property type="match status" value="1"/>
</dbReference>
<dbReference type="Proteomes" id="UP000095488">
    <property type="component" value="Unassembled WGS sequence"/>
</dbReference>
<proteinExistence type="predicted"/>
<keyword evidence="1" id="KW-0808">Transferase</keyword>
<dbReference type="CDD" id="cd01745">
    <property type="entry name" value="GATase1_2"/>
    <property type="match status" value="1"/>
</dbReference>
<accession>A0ABP2ARV0</accession>
<dbReference type="PANTHER" id="PTHR43235">
    <property type="entry name" value="GLUTAMINE AMIDOTRANSFERASE PB2B2.05-RELATED"/>
    <property type="match status" value="1"/>
</dbReference>
<dbReference type="PROSITE" id="PS51273">
    <property type="entry name" value="GATASE_TYPE_1"/>
    <property type="match status" value="1"/>
</dbReference>
<dbReference type="EMBL" id="CYZR01000007">
    <property type="protein sequence ID" value="CUO14017.1"/>
    <property type="molecule type" value="Genomic_DNA"/>
</dbReference>
<evidence type="ECO:0000313" key="1">
    <source>
        <dbReference type="EMBL" id="CUO14017.1"/>
    </source>
</evidence>
<organism evidence="1 2">
    <name type="scientific">Sarcina ventriculi</name>
    <name type="common">Clostridium ventriculi</name>
    <dbReference type="NCBI Taxonomy" id="1267"/>
    <lineage>
        <taxon>Bacteria</taxon>
        <taxon>Bacillati</taxon>
        <taxon>Bacillota</taxon>
        <taxon>Clostridia</taxon>
        <taxon>Eubacteriales</taxon>
        <taxon>Clostridiaceae</taxon>
        <taxon>Sarcina</taxon>
    </lineage>
</organism>
<dbReference type="GO" id="GO:0016757">
    <property type="term" value="F:glycosyltransferase activity"/>
    <property type="evidence" value="ECO:0007669"/>
    <property type="project" value="UniProtKB-KW"/>
</dbReference>
<sequence length="241" mass="26801">MSKKIIGISANIEIATDSICFAGCKRLKLYDEYVSSVIKAGAIPMIIPVVTDKKILEEQLNIIDGLIVSGGYDIDPLRYDEEPHPLLGQVFPERDEFEFTLTKLAMEKQIPILGICRGHQVLNVVNGGTLYQDISLKEGNNLKHIQGGHGSIVSHKIKIEKDSILYNILGESAFVNSLHHLAVKDVAKDFKVSAIASDGVIEAIERKSGSFAMGIQWHPEILPDKNEDMLNLFKYFIKEIK</sequence>
<keyword evidence="1" id="KW-0315">Glutamine amidotransferase</keyword>
<gene>
    <name evidence="1" type="ORF">ERS852473_02008</name>
</gene>
<dbReference type="InterPro" id="IPR029062">
    <property type="entry name" value="Class_I_gatase-like"/>
</dbReference>
<evidence type="ECO:0000313" key="2">
    <source>
        <dbReference type="Proteomes" id="UP000095488"/>
    </source>
</evidence>
<dbReference type="SUPFAM" id="SSF52317">
    <property type="entry name" value="Class I glutamine amidotransferase-like"/>
    <property type="match status" value="1"/>
</dbReference>
<dbReference type="Gene3D" id="3.40.50.880">
    <property type="match status" value="1"/>
</dbReference>
<reference evidence="1 2" key="1">
    <citation type="submission" date="2015-09" db="EMBL/GenBank/DDBJ databases">
        <authorList>
            <consortium name="Pathogen Informatics"/>
            <person name="Wu L."/>
            <person name="Ma J."/>
        </authorList>
    </citation>
    <scope>NUCLEOTIDE SEQUENCE [LARGE SCALE GENOMIC DNA]</scope>
    <source>
        <strain evidence="1 2">2789STDY5834858</strain>
    </source>
</reference>
<dbReference type="PANTHER" id="PTHR43235:SF1">
    <property type="entry name" value="GLUTAMINE AMIDOTRANSFERASE PB2B2.05-RELATED"/>
    <property type="match status" value="1"/>
</dbReference>